<dbReference type="Gene3D" id="3.40.50.10810">
    <property type="entry name" value="Tandem AAA-ATPase domain"/>
    <property type="match status" value="1"/>
</dbReference>
<keyword evidence="2" id="KW-0067">ATP-binding</keyword>
<evidence type="ECO:0000259" key="4">
    <source>
        <dbReference type="Pfam" id="PF00176"/>
    </source>
</evidence>
<protein>
    <recommendedName>
        <fullName evidence="4">SNF2 N-terminal domain-containing protein</fullName>
    </recommendedName>
</protein>
<dbReference type="Proteomes" id="UP000005206">
    <property type="component" value="Chromosome 6"/>
</dbReference>
<keyword evidence="6" id="KW-1185">Reference proteome</keyword>
<accession>C7ZAD3</accession>
<dbReference type="EMBL" id="GG698912">
    <property type="protein sequence ID" value="EEU39657.1"/>
    <property type="molecule type" value="Genomic_DNA"/>
</dbReference>
<feature type="compositionally biased region" description="Polar residues" evidence="3">
    <location>
        <begin position="228"/>
        <end position="238"/>
    </location>
</feature>
<dbReference type="HOGENOM" id="CLU_366408_0_0_1"/>
<evidence type="ECO:0000313" key="5">
    <source>
        <dbReference type="EMBL" id="EEU39657.1"/>
    </source>
</evidence>
<dbReference type="InterPro" id="IPR038718">
    <property type="entry name" value="SNF2-like_sf"/>
</dbReference>
<feature type="region of interest" description="Disordered" evidence="3">
    <location>
        <begin position="217"/>
        <end position="238"/>
    </location>
</feature>
<dbReference type="AlphaFoldDB" id="C7ZAD3"/>
<dbReference type="GeneID" id="9672325"/>
<evidence type="ECO:0000256" key="3">
    <source>
        <dbReference type="SAM" id="MobiDB-lite"/>
    </source>
</evidence>
<sequence>MPCFDRPFRRQSPRFSCRVDGESNGIEEKPSVMLIMFQMMRSFPKRFDASDLDPEQSHQQKRRRSTKKSEELKVKRQNSNTTHPGFAPYAELRRNEVVKQDLVHLVVREGMKNEERIGFHRMVASKGDEVVDVASCKRLVDLPNDSELPLPVELKEDPARDAEATLCSRTTYIITGMMVSTRLNAQPQPPKHGQQAAAQLTKENRVDLRNFAVNLAGEQRPGSDAPQHPTNPESSTASRNIPCMITEYLPETGDLQEICGAVGIPDWEDLRMNEHQPLRILEPSQVIDAFVVHQKVNSAPHCALLANECGSGMAGIEMSVRIRQQGLADESVRALSLAVSWKPTLWLCPFSILSQLYAEISDFWGGLFRVYCLHSQSHPGRDETVLRTTEELQELLKHLAEEQSPAVARAVIISSYDTAVAKLWRKGLGTTNDEFSYLVLDGAHCVKNPRLERHKFIRTIKSESFVLIWTTPIADITRDMVGYAKLIWDPPYPLENDDWISPETWYDDRFGTALLHGKSFGNIESCCIFLHRPKDTLPESTSFEPRNQSEQEYLDAVRAGRLIFLLNLTSFAALARKTKFSAQFSLQATRKVLQMVTIQRGMNSSISLPDGITTSLGQRLSGLTVFQAMLRATQDVERTIMELTESFLDRSAGPDGLRRRSPDVRRRLSLISMDVNNHKLTFLSERFMNSIWKDSAGTIERYTKGMRTPVQCVGSKRKAEMADEDGPSTPTASASAGTSRVDRDDQTGGVNWGFLLARDSP</sequence>
<feature type="compositionally biased region" description="Low complexity" evidence="3">
    <location>
        <begin position="727"/>
        <end position="739"/>
    </location>
</feature>
<feature type="region of interest" description="Disordered" evidence="3">
    <location>
        <begin position="48"/>
        <end position="87"/>
    </location>
</feature>
<dbReference type="GO" id="GO:0005524">
    <property type="term" value="F:ATP binding"/>
    <property type="evidence" value="ECO:0007669"/>
    <property type="project" value="InterPro"/>
</dbReference>
<evidence type="ECO:0000256" key="2">
    <source>
        <dbReference type="ARBA" id="ARBA00022840"/>
    </source>
</evidence>
<gene>
    <name evidence="5" type="ORF">NECHADRAFT_82059</name>
</gene>
<dbReference type="InParanoid" id="C7ZAD3"/>
<evidence type="ECO:0000313" key="6">
    <source>
        <dbReference type="Proteomes" id="UP000005206"/>
    </source>
</evidence>
<dbReference type="KEGG" id="nhe:NECHADRAFT_82059"/>
<dbReference type="OrthoDB" id="5244662at2759"/>
<dbReference type="STRING" id="660122.C7ZAD3"/>
<feature type="region of interest" description="Disordered" evidence="3">
    <location>
        <begin position="713"/>
        <end position="749"/>
    </location>
</feature>
<dbReference type="InterPro" id="IPR000330">
    <property type="entry name" value="SNF2_N"/>
</dbReference>
<proteinExistence type="predicted"/>
<feature type="domain" description="SNF2 N-terminal" evidence="4">
    <location>
        <begin position="294"/>
        <end position="487"/>
    </location>
</feature>
<reference evidence="5 6" key="1">
    <citation type="journal article" date="2009" name="PLoS Genet.">
        <title>The genome of Nectria haematococca: contribution of supernumerary chromosomes to gene expansion.</title>
        <authorList>
            <person name="Coleman J.J."/>
            <person name="Rounsley S.D."/>
            <person name="Rodriguez-Carres M."/>
            <person name="Kuo A."/>
            <person name="Wasmann C.C."/>
            <person name="Grimwood J."/>
            <person name="Schmutz J."/>
            <person name="Taga M."/>
            <person name="White G.J."/>
            <person name="Zhou S."/>
            <person name="Schwartz D.C."/>
            <person name="Freitag M."/>
            <person name="Ma L.J."/>
            <person name="Danchin E.G."/>
            <person name="Henrissat B."/>
            <person name="Coutinho P.M."/>
            <person name="Nelson D.R."/>
            <person name="Straney D."/>
            <person name="Napoli C.A."/>
            <person name="Barker B.M."/>
            <person name="Gribskov M."/>
            <person name="Rep M."/>
            <person name="Kroken S."/>
            <person name="Molnar I."/>
            <person name="Rensing C."/>
            <person name="Kennell J.C."/>
            <person name="Zamora J."/>
            <person name="Farman M.L."/>
            <person name="Selker E.U."/>
            <person name="Salamov A."/>
            <person name="Shapiro H."/>
            <person name="Pangilinan J."/>
            <person name="Lindquist E."/>
            <person name="Lamers C."/>
            <person name="Grigoriev I.V."/>
            <person name="Geiser D.M."/>
            <person name="Covert S.F."/>
            <person name="Temporini E."/>
            <person name="Vanetten H.D."/>
        </authorList>
    </citation>
    <scope>NUCLEOTIDE SEQUENCE [LARGE SCALE GENOMIC DNA]</scope>
    <source>
        <strain evidence="6">ATCC MYA-4622 / CBS 123669 / FGSC 9596 / NRRL 45880 / 77-13-4</strain>
    </source>
</reference>
<keyword evidence="1" id="KW-0547">Nucleotide-binding</keyword>
<name>C7ZAD3_FUSV7</name>
<dbReference type="VEuPathDB" id="FungiDB:NECHADRAFT_82059"/>
<organism evidence="5 6">
    <name type="scientific">Fusarium vanettenii (strain ATCC MYA-4622 / CBS 123669 / FGSC 9596 / NRRL 45880 / 77-13-4)</name>
    <name type="common">Fusarium solani subsp. pisi</name>
    <dbReference type="NCBI Taxonomy" id="660122"/>
    <lineage>
        <taxon>Eukaryota</taxon>
        <taxon>Fungi</taxon>
        <taxon>Dikarya</taxon>
        <taxon>Ascomycota</taxon>
        <taxon>Pezizomycotina</taxon>
        <taxon>Sordariomycetes</taxon>
        <taxon>Hypocreomycetidae</taxon>
        <taxon>Hypocreales</taxon>
        <taxon>Nectriaceae</taxon>
        <taxon>Fusarium</taxon>
        <taxon>Fusarium solani species complex</taxon>
        <taxon>Fusarium vanettenii</taxon>
    </lineage>
</organism>
<evidence type="ECO:0000256" key="1">
    <source>
        <dbReference type="ARBA" id="ARBA00022741"/>
    </source>
</evidence>
<dbReference type="InterPro" id="IPR027417">
    <property type="entry name" value="P-loop_NTPase"/>
</dbReference>
<dbReference type="RefSeq" id="XP_003045370.1">
    <property type="nucleotide sequence ID" value="XM_003045324.1"/>
</dbReference>
<dbReference type="Pfam" id="PF00176">
    <property type="entry name" value="SNF2-rel_dom"/>
    <property type="match status" value="1"/>
</dbReference>
<dbReference type="SUPFAM" id="SSF52540">
    <property type="entry name" value="P-loop containing nucleoside triphosphate hydrolases"/>
    <property type="match status" value="1"/>
</dbReference>